<feature type="domain" description="Amidohydrolase-related" evidence="2">
    <location>
        <begin position="67"/>
        <end position="424"/>
    </location>
</feature>
<dbReference type="SUPFAM" id="SSF51556">
    <property type="entry name" value="Metallo-dependent hydrolases"/>
    <property type="match status" value="1"/>
</dbReference>
<dbReference type="Proteomes" id="UP001150062">
    <property type="component" value="Unassembled WGS sequence"/>
</dbReference>
<evidence type="ECO:0000256" key="1">
    <source>
        <dbReference type="ARBA" id="ARBA00022801"/>
    </source>
</evidence>
<keyword evidence="4" id="KW-1185">Reference proteome</keyword>
<organism evidence="3 4">
    <name type="scientific">Anaeramoeba flamelloides</name>
    <dbReference type="NCBI Taxonomy" id="1746091"/>
    <lineage>
        <taxon>Eukaryota</taxon>
        <taxon>Metamonada</taxon>
        <taxon>Anaeramoebidae</taxon>
        <taxon>Anaeramoeba</taxon>
    </lineage>
</organism>
<dbReference type="InterPro" id="IPR011059">
    <property type="entry name" value="Metal-dep_hydrolase_composite"/>
</dbReference>
<proteinExistence type="predicted"/>
<sequence>MSITKTTVDSLIHSKYILPIIPKRTVLKNSCIAISKGKIVDILDSKTSQQKYKVKHPQNEVFKMDHVLMPGLINAHTHTPMNILKGYADDLSLGDWLYKMVFPTERHLLKTEPENYVSIGARASIYEMLSTGTTTFNDMYMYPETIVETALETGIRAAVSFPLFRIAPEFDPYVDQYEERVHKVMKTNYNNKIFPVLAGHAPYTVNDDDFATLKRLTEKYQTKLNVHLHETPEAIKMQYEKDHIRPIERLDKLGIINSNLIAIHMTDLTQQEIELCKRKKVNIVHCPVSNLKLASGICPVQKLLDAGVNVALGTDSSCSNNNLDMFEEMKIASLIGKIYRHEERNSENVNSWDVLDMATINGARSLGLQKKIGSIEKGKLADIIAIDINSSVNSLPVYDLSSSIVYSLGNSKYLTDVWVDGQRVVENKKVKTIDHNKIISDIKYFNEKLLKFKKSLLK</sequence>
<dbReference type="PANTHER" id="PTHR43794:SF11">
    <property type="entry name" value="AMIDOHYDROLASE-RELATED DOMAIN-CONTAINING PROTEIN"/>
    <property type="match status" value="1"/>
</dbReference>
<keyword evidence="1" id="KW-0378">Hydrolase</keyword>
<dbReference type="Pfam" id="PF01979">
    <property type="entry name" value="Amidohydro_1"/>
    <property type="match status" value="1"/>
</dbReference>
<dbReference type="InterPro" id="IPR006680">
    <property type="entry name" value="Amidohydro-rel"/>
</dbReference>
<dbReference type="Gene3D" id="3.20.20.140">
    <property type="entry name" value="Metal-dependent hydrolases"/>
    <property type="match status" value="1"/>
</dbReference>
<name>A0ABQ8YTY2_9EUKA</name>
<dbReference type="PANTHER" id="PTHR43794">
    <property type="entry name" value="AMINOHYDROLASE SSNA-RELATED"/>
    <property type="match status" value="1"/>
</dbReference>
<evidence type="ECO:0000313" key="3">
    <source>
        <dbReference type="EMBL" id="KAJ6248076.1"/>
    </source>
</evidence>
<dbReference type="SUPFAM" id="SSF51338">
    <property type="entry name" value="Composite domain of metallo-dependent hydrolases"/>
    <property type="match status" value="1"/>
</dbReference>
<dbReference type="InterPro" id="IPR032466">
    <property type="entry name" value="Metal_Hydrolase"/>
</dbReference>
<comment type="caution">
    <text evidence="3">The sequence shown here is derived from an EMBL/GenBank/DDBJ whole genome shotgun (WGS) entry which is preliminary data.</text>
</comment>
<accession>A0ABQ8YTY2</accession>
<dbReference type="CDD" id="cd01298">
    <property type="entry name" value="ATZ_TRZ_like"/>
    <property type="match status" value="1"/>
</dbReference>
<dbReference type="Gene3D" id="2.30.40.10">
    <property type="entry name" value="Urease, subunit C, domain 1"/>
    <property type="match status" value="1"/>
</dbReference>
<gene>
    <name evidence="3" type="ORF">M0813_18179</name>
</gene>
<evidence type="ECO:0000313" key="4">
    <source>
        <dbReference type="Proteomes" id="UP001150062"/>
    </source>
</evidence>
<reference evidence="3" key="1">
    <citation type="submission" date="2022-08" db="EMBL/GenBank/DDBJ databases">
        <title>Novel sulfate-reducing endosymbionts in the free-living metamonad Anaeramoeba.</title>
        <authorList>
            <person name="Jerlstrom-Hultqvist J."/>
            <person name="Cepicka I."/>
            <person name="Gallot-Lavallee L."/>
            <person name="Salas-Leiva D."/>
            <person name="Curtis B.A."/>
            <person name="Zahonova K."/>
            <person name="Pipaliya S."/>
            <person name="Dacks J."/>
            <person name="Roger A.J."/>
        </authorList>
    </citation>
    <scope>NUCLEOTIDE SEQUENCE</scope>
    <source>
        <strain evidence="3">Schooner1</strain>
    </source>
</reference>
<protein>
    <submittedName>
        <fullName evidence="3">Aminohydrolase ssna-related</fullName>
    </submittedName>
</protein>
<evidence type="ECO:0000259" key="2">
    <source>
        <dbReference type="Pfam" id="PF01979"/>
    </source>
</evidence>
<dbReference type="EMBL" id="JAOAOG010000119">
    <property type="protein sequence ID" value="KAJ6248076.1"/>
    <property type="molecule type" value="Genomic_DNA"/>
</dbReference>
<dbReference type="InterPro" id="IPR050287">
    <property type="entry name" value="MTA/SAH_deaminase"/>
</dbReference>